<organism evidence="7">
    <name type="scientific">Sesamum radiatum</name>
    <name type="common">Black benniseed</name>
    <dbReference type="NCBI Taxonomy" id="300843"/>
    <lineage>
        <taxon>Eukaryota</taxon>
        <taxon>Viridiplantae</taxon>
        <taxon>Streptophyta</taxon>
        <taxon>Embryophyta</taxon>
        <taxon>Tracheophyta</taxon>
        <taxon>Spermatophyta</taxon>
        <taxon>Magnoliopsida</taxon>
        <taxon>eudicotyledons</taxon>
        <taxon>Gunneridae</taxon>
        <taxon>Pentapetalae</taxon>
        <taxon>asterids</taxon>
        <taxon>lamiids</taxon>
        <taxon>Lamiales</taxon>
        <taxon>Pedaliaceae</taxon>
        <taxon>Sesamum</taxon>
    </lineage>
</organism>
<dbReference type="InterPro" id="IPR008949">
    <property type="entry name" value="Isoprenoid_synthase_dom_sf"/>
</dbReference>
<dbReference type="SFLD" id="SFLDG01604">
    <property type="entry name" value="Terpene_Cyclase_Like_1_C_Termi"/>
    <property type="match status" value="1"/>
</dbReference>
<dbReference type="SFLD" id="SFLDS00005">
    <property type="entry name" value="Isoprenoid_Synthase_Type_I"/>
    <property type="match status" value="1"/>
</dbReference>
<dbReference type="InterPro" id="IPR036965">
    <property type="entry name" value="Terpene_synth_N_sf"/>
</dbReference>
<evidence type="ECO:0000259" key="6">
    <source>
        <dbReference type="Pfam" id="PF03936"/>
    </source>
</evidence>
<dbReference type="SUPFAM" id="SSF48239">
    <property type="entry name" value="Terpenoid cyclases/Protein prenyltransferases"/>
    <property type="match status" value="1"/>
</dbReference>
<dbReference type="Gene3D" id="1.50.10.130">
    <property type="entry name" value="Terpene synthase, N-terminal domain"/>
    <property type="match status" value="2"/>
</dbReference>
<dbReference type="GO" id="GO:0000287">
    <property type="term" value="F:magnesium ion binding"/>
    <property type="evidence" value="ECO:0007669"/>
    <property type="project" value="InterPro"/>
</dbReference>
<evidence type="ECO:0000256" key="2">
    <source>
        <dbReference type="ARBA" id="ARBA00022723"/>
    </source>
</evidence>
<evidence type="ECO:0000259" key="5">
    <source>
        <dbReference type="Pfam" id="PF01397"/>
    </source>
</evidence>
<dbReference type="Gene3D" id="1.10.600.10">
    <property type="entry name" value="Farnesyl Diphosphate Synthase"/>
    <property type="match status" value="2"/>
</dbReference>
<accession>A0AAW2MW90</accession>
<feature type="domain" description="Terpene synthase metal-binding" evidence="6">
    <location>
        <begin position="237"/>
        <end position="476"/>
    </location>
</feature>
<dbReference type="Pfam" id="PF03936">
    <property type="entry name" value="Terpene_synth_C"/>
    <property type="match status" value="1"/>
</dbReference>
<comment type="cofactor">
    <cofactor evidence="1">
        <name>Mg(2+)</name>
        <dbReference type="ChEBI" id="CHEBI:18420"/>
    </cofactor>
</comment>
<feature type="region of interest" description="Disordered" evidence="4">
    <location>
        <begin position="1"/>
        <end position="27"/>
    </location>
</feature>
<gene>
    <name evidence="7" type="ORF">Sradi_4755000</name>
</gene>
<dbReference type="PANTHER" id="PTHR31225:SF9">
    <property type="entry name" value="TERPENE SYNTHASE 10"/>
    <property type="match status" value="1"/>
</dbReference>
<dbReference type="PANTHER" id="PTHR31225">
    <property type="entry name" value="OS04G0344100 PROTEIN-RELATED"/>
    <property type="match status" value="1"/>
</dbReference>
<reference evidence="7" key="2">
    <citation type="journal article" date="2024" name="Plant">
        <title>Genomic evolution and insights into agronomic trait innovations of Sesamum species.</title>
        <authorList>
            <person name="Miao H."/>
            <person name="Wang L."/>
            <person name="Qu L."/>
            <person name="Liu H."/>
            <person name="Sun Y."/>
            <person name="Le M."/>
            <person name="Wang Q."/>
            <person name="Wei S."/>
            <person name="Zheng Y."/>
            <person name="Lin W."/>
            <person name="Duan Y."/>
            <person name="Cao H."/>
            <person name="Xiong S."/>
            <person name="Wang X."/>
            <person name="Wei L."/>
            <person name="Li C."/>
            <person name="Ma Q."/>
            <person name="Ju M."/>
            <person name="Zhao R."/>
            <person name="Li G."/>
            <person name="Mu C."/>
            <person name="Tian Q."/>
            <person name="Mei H."/>
            <person name="Zhang T."/>
            <person name="Gao T."/>
            <person name="Zhang H."/>
        </authorList>
    </citation>
    <scope>NUCLEOTIDE SEQUENCE</scope>
    <source>
        <strain evidence="7">G02</strain>
    </source>
</reference>
<dbReference type="AlphaFoldDB" id="A0AAW2MW90"/>
<keyword evidence="3" id="KW-0460">Magnesium</keyword>
<dbReference type="InterPro" id="IPR050148">
    <property type="entry name" value="Terpene_synthase-like"/>
</dbReference>
<dbReference type="InterPro" id="IPR001906">
    <property type="entry name" value="Terpene_synth_N"/>
</dbReference>
<evidence type="ECO:0000256" key="3">
    <source>
        <dbReference type="ARBA" id="ARBA00022842"/>
    </source>
</evidence>
<sequence>MGSTAAAHVTVLDQPSSNVQQNPPRRSGNYGPSFWDFNYFQSLNSEYTNERYLRRLSELKVEVKKMLVQEKELTVEELELVDDLQKLGISYHFEDEINQMLGCLYEQKYGGGKNNSDSEGKERDLYSAALEFRLLRQHGFSVPQEVFDCFKNEKGEFNPSLAHDTNGLLQLYEASFLSTPEFPIHWRAQRPNARWFIDAYERRSDVKSVVLQLAKLDFNIVQAMHQEELKHLSRWWKQTRMAEKLPFARDRLVEAYTWSTGYLPRPEQAYARMMSTKINALTTVLDDTFDVYGTLEELQLFTDAVQRWDMEAIEKLPEYMQICYLAAYNVVNEMAYDVLAQQGFLAIPQLRKSWADVCATYLQEAEWYSRGYTPTLEEYINNACISITVPLMLSHAYFLVTNPIDMEAVRSLSTYHDIIRYSGTIARLADDLATSTDEMKRGDVPKAVKCYMYESGASREDAVEYIKSMIGETWKKMNEEAFAANSPFSKDFVRMAADVGRIAQYMYQHGDGHGVQGSQIKDRTSNLLFQPIP</sequence>
<dbReference type="Pfam" id="PF01397">
    <property type="entry name" value="Terpene_synth"/>
    <property type="match status" value="1"/>
</dbReference>
<evidence type="ECO:0000256" key="4">
    <source>
        <dbReference type="SAM" id="MobiDB-lite"/>
    </source>
</evidence>
<protein>
    <submittedName>
        <fullName evidence="7">(-)-alpha-terpineol synthase</fullName>
    </submittedName>
</protein>
<name>A0AAW2MW90_SESRA</name>
<comment type="caution">
    <text evidence="7">The sequence shown here is derived from an EMBL/GenBank/DDBJ whole genome shotgun (WGS) entry which is preliminary data.</text>
</comment>
<dbReference type="InterPro" id="IPR008930">
    <property type="entry name" value="Terpenoid_cyclase/PrenylTrfase"/>
</dbReference>
<dbReference type="SFLD" id="SFLDG01019">
    <property type="entry name" value="Terpene_Cyclase_Like_1_C_Termi"/>
    <property type="match status" value="1"/>
</dbReference>
<keyword evidence="2" id="KW-0479">Metal-binding</keyword>
<dbReference type="CDD" id="cd00684">
    <property type="entry name" value="Terpene_cyclase_plant_C1"/>
    <property type="match status" value="1"/>
</dbReference>
<dbReference type="GO" id="GO:0016102">
    <property type="term" value="P:diterpenoid biosynthetic process"/>
    <property type="evidence" value="ECO:0007669"/>
    <property type="project" value="InterPro"/>
</dbReference>
<reference evidence="7" key="1">
    <citation type="submission" date="2020-06" db="EMBL/GenBank/DDBJ databases">
        <authorList>
            <person name="Li T."/>
            <person name="Hu X."/>
            <person name="Zhang T."/>
            <person name="Song X."/>
            <person name="Zhang H."/>
            <person name="Dai N."/>
            <person name="Sheng W."/>
            <person name="Hou X."/>
            <person name="Wei L."/>
        </authorList>
    </citation>
    <scope>NUCLEOTIDE SEQUENCE</scope>
    <source>
        <strain evidence="7">G02</strain>
        <tissue evidence="7">Leaf</tissue>
    </source>
</reference>
<evidence type="ECO:0000256" key="1">
    <source>
        <dbReference type="ARBA" id="ARBA00001946"/>
    </source>
</evidence>
<dbReference type="InterPro" id="IPR044814">
    <property type="entry name" value="Terpene_cyclase_plant_C1"/>
</dbReference>
<dbReference type="EMBL" id="JACGWJ010000021">
    <property type="protein sequence ID" value="KAL0335431.1"/>
    <property type="molecule type" value="Genomic_DNA"/>
</dbReference>
<feature type="compositionally biased region" description="Polar residues" evidence="4">
    <location>
        <begin position="13"/>
        <end position="24"/>
    </location>
</feature>
<evidence type="ECO:0000313" key="7">
    <source>
        <dbReference type="EMBL" id="KAL0335431.1"/>
    </source>
</evidence>
<dbReference type="InterPro" id="IPR034741">
    <property type="entry name" value="Terpene_cyclase-like_1_C"/>
</dbReference>
<proteinExistence type="predicted"/>
<feature type="domain" description="Terpene synthase N-terminal" evidence="5">
    <location>
        <begin position="35"/>
        <end position="181"/>
    </location>
</feature>
<dbReference type="InterPro" id="IPR005630">
    <property type="entry name" value="Terpene_synthase_metal-bd"/>
</dbReference>
<dbReference type="GO" id="GO:0010333">
    <property type="term" value="F:terpene synthase activity"/>
    <property type="evidence" value="ECO:0007669"/>
    <property type="project" value="InterPro"/>
</dbReference>
<dbReference type="FunFam" id="1.10.600.10:FF:000007">
    <property type="entry name" value="Isoprene synthase, chloroplastic"/>
    <property type="match status" value="1"/>
</dbReference>
<dbReference type="SUPFAM" id="SSF48576">
    <property type="entry name" value="Terpenoid synthases"/>
    <property type="match status" value="1"/>
</dbReference>